<evidence type="ECO:0000256" key="1">
    <source>
        <dbReference type="ARBA" id="ARBA00022741"/>
    </source>
</evidence>
<dbReference type="Pfam" id="PF13245">
    <property type="entry name" value="AAA_19"/>
    <property type="match status" value="1"/>
</dbReference>
<evidence type="ECO:0000313" key="4">
    <source>
        <dbReference type="EMBL" id="QCO09314.1"/>
    </source>
</evidence>
<dbReference type="Gene3D" id="2.30.30.940">
    <property type="match status" value="1"/>
</dbReference>
<dbReference type="CDD" id="cd18809">
    <property type="entry name" value="SF1_C_RecD"/>
    <property type="match status" value="1"/>
</dbReference>
<dbReference type="EMBL" id="CP032339">
    <property type="protein sequence ID" value="QCO09314.1"/>
    <property type="molecule type" value="Genomic_DNA"/>
</dbReference>
<dbReference type="Gene3D" id="3.40.50.300">
    <property type="entry name" value="P-loop containing nucleotide triphosphate hydrolases"/>
    <property type="match status" value="2"/>
</dbReference>
<accession>A0A4D8QHY3</accession>
<dbReference type="GO" id="GO:0003678">
    <property type="term" value="F:DNA helicase activity"/>
    <property type="evidence" value="ECO:0007669"/>
    <property type="project" value="UniProtKB-ARBA"/>
</dbReference>
<protein>
    <recommendedName>
        <fullName evidence="3">UvrD-like helicase C-terminal domain-containing protein</fullName>
    </recommendedName>
</protein>
<dbReference type="PANTHER" id="PTHR43788:SF6">
    <property type="entry name" value="DNA HELICASE B"/>
    <property type="match status" value="1"/>
</dbReference>
<dbReference type="Proteomes" id="UP000298774">
    <property type="component" value="Chromosome"/>
</dbReference>
<keyword evidence="2" id="KW-0067">ATP-binding</keyword>
<organism evidence="4 5">
    <name type="scientific">Azospirillum brasilense</name>
    <dbReference type="NCBI Taxonomy" id="192"/>
    <lineage>
        <taxon>Bacteria</taxon>
        <taxon>Pseudomonadati</taxon>
        <taxon>Pseudomonadota</taxon>
        <taxon>Alphaproteobacteria</taxon>
        <taxon>Rhodospirillales</taxon>
        <taxon>Azospirillaceae</taxon>
        <taxon>Azospirillum</taxon>
    </lineage>
</organism>
<reference evidence="4 5" key="1">
    <citation type="submission" date="2018-09" db="EMBL/GenBank/DDBJ databases">
        <title>Whole genome based analysis of evolution and adaptive divergence in Indian and Brazilian strains of Azospirillum brasilense.</title>
        <authorList>
            <person name="Singh C."/>
            <person name="Tripathi A.K."/>
        </authorList>
    </citation>
    <scope>NUCLEOTIDE SEQUENCE [LARGE SCALE GENOMIC DNA]</scope>
    <source>
        <strain evidence="4 5">MTCC4038</strain>
    </source>
</reference>
<proteinExistence type="predicted"/>
<sequence>MLIGNHSMTTHLTARLTWHDTAWNGRLCANPDTNAACMEHEHVRALRRLDVEAPHAGCGLVDLKRVTGYLPPCQRDANAFGEDAYVICHQDPLDGRNLPSVEEDVPAFSVCPTPYRWMLESNFRDICEAENLLIPAPKNPSATWVQEDTRQRQLLERFWGKLEKNRSLVFFYCNRGNAVDDEANRLLVGVSRIAEVANPTYFGQSSAFPGRFPVWSRRVTHHYPREGVRIPYQEYLHRDLDVDGIVCRPPRDLSLPFSYVAEHLSDGQAVSALLAIMTTVERLEADRKAGRGVDGDWAGALAWLDGALDEVWSGRGAYPGIGAMLRALGCSQGIGYHATVLRQLERNGRDPWQHVKDLFEGRRQPEADYAHSLAEAILCWRKMPSRHKLIDLLVRFELTTDQIADILNEDTRKQRGILATNDAILENPYRLFEQDCGTKRSAPVSLEVIDQGMLPEGDAARFRTDPPLPPHDHRRVRATMVAVLQRAASAGDSLLPFPTLVQRAASFFPESRRCAADAETIWSSEDRTFHEQILWFRDAPAPESWKRADADAAADGADDELAELREDLGAAKPTEGERPILRLAALKSVRRWELEIAQVIKKQVGALADLPAEGPDWRALLTVPEEEGGFGEPQTGREHAAIDEKIMALEVLYRNRLSVLTGGAGTGKTSILRIFLRTLRALEGPRSTLLAAPTGKARVKLQTSTGRPAATIHQVLSDAGMLGPNYRILETPEKGKLSYNTVVIDESSMPSVELLAALFRAINTGAIARLIFVGDPCQLPPIGPGRPFIDMLRWLRQAHPGCVADLGTCMRTDGAGGMAVGLQLANGYRDESPPGDDMVISRVARSSTHGDLTLMTWNDHGSLLAKLDEAFAMLNITPGDAKSFDRSLGISEEEWKRSEAWQIISPTRIHPFGTGEINRVVQERYRGRELTNANNANRWPRAMGDQGIVFHDKVMQRVNEPKWLPEGTEGMRFVANGEIGIVTAAWKKKPGEEKGQDKLHVNFSTQPKASYRYLKSEVEESLELAYALTVHKAQGSDFGGVIFVLPRKAQTLSRELLYTALTRYRGRLIVLAEKDTEVLERLRNPALSETARRSTYMFDLLLGDVGTDVPLPPRYRPEGLVHRAEDGTPMRSKSEIIVYEALKGLGLQPLYEQRLCAPTDPDDFCLPDFTIVHGGRTWYWEHLGMLANKGYRDDWEAKEAWYTRHGFRDRLLTSRDHPGGSFGAVYADEIRETARTWILGH</sequence>
<feature type="domain" description="UvrD-like helicase C-terminal" evidence="3">
    <location>
        <begin position="1024"/>
        <end position="1070"/>
    </location>
</feature>
<dbReference type="PANTHER" id="PTHR43788">
    <property type="entry name" value="DNA2/NAM7 HELICASE FAMILY MEMBER"/>
    <property type="match status" value="1"/>
</dbReference>
<keyword evidence="1" id="KW-0547">Nucleotide-binding</keyword>
<dbReference type="InterPro" id="IPR027417">
    <property type="entry name" value="P-loop_NTPase"/>
</dbReference>
<evidence type="ECO:0000259" key="3">
    <source>
        <dbReference type="Pfam" id="PF13538"/>
    </source>
</evidence>
<gene>
    <name evidence="4" type="ORF">D3868_09880</name>
</gene>
<dbReference type="AlphaFoldDB" id="A0A4D8QHY3"/>
<dbReference type="GO" id="GO:0005524">
    <property type="term" value="F:ATP binding"/>
    <property type="evidence" value="ECO:0007669"/>
    <property type="project" value="UniProtKB-KW"/>
</dbReference>
<evidence type="ECO:0000256" key="2">
    <source>
        <dbReference type="ARBA" id="ARBA00022840"/>
    </source>
</evidence>
<dbReference type="InterPro" id="IPR027785">
    <property type="entry name" value="UvrD-like_helicase_C"/>
</dbReference>
<dbReference type="Pfam" id="PF13538">
    <property type="entry name" value="UvrD_C_2"/>
    <property type="match status" value="1"/>
</dbReference>
<dbReference type="SUPFAM" id="SSF52540">
    <property type="entry name" value="P-loop containing nucleoside triphosphate hydrolases"/>
    <property type="match status" value="2"/>
</dbReference>
<evidence type="ECO:0000313" key="5">
    <source>
        <dbReference type="Proteomes" id="UP000298774"/>
    </source>
</evidence>
<dbReference type="InterPro" id="IPR050534">
    <property type="entry name" value="Coronavir_polyprotein_1ab"/>
</dbReference>
<name>A0A4D8QHY3_AZOBR</name>
<dbReference type="CDD" id="cd17933">
    <property type="entry name" value="DEXSc_RecD-like"/>
    <property type="match status" value="1"/>
</dbReference>